<accession>A0A5N8XPV3</accession>
<comment type="caution">
    <text evidence="1">The sequence shown here is derived from an EMBL/GenBank/DDBJ whole genome shotgun (WGS) entry which is preliminary data.</text>
</comment>
<gene>
    <name evidence="1" type="ORF">FNH08_26700</name>
</gene>
<dbReference type="OrthoDB" id="4188203at2"/>
<keyword evidence="2" id="KW-1185">Reference proteome</keyword>
<dbReference type="RefSeq" id="WP_152774073.1">
    <property type="nucleotide sequence ID" value="NZ_VJZC01000226.1"/>
</dbReference>
<evidence type="ECO:0000313" key="2">
    <source>
        <dbReference type="Proteomes" id="UP000400924"/>
    </source>
</evidence>
<name>A0A5N8XPV3_9ACTN</name>
<sequence length="389" mass="42304">MEDLLVWRAGDGPLADWLERVLELLAGPQPEGYLVRGDVHWPDQPYGRNLHHGLDVPGLAEALTAEGVDALCAITHRGHTPDTGRVSIEPLVWRAPGPQTGTIPVAEAVPLGTPAGRVRLSAEVRSLADLGTWLGRLSPLLPTALPDPEWSAAPLRVPLAAAYLHRRDDVMVCVDTLESREGIGNPTRQVLLRCDIARLSDDVRLLGERAVVETRHMETVDDMASWLNRLAETWRSPPLPKPGRWAGATALPPMSRGQVWSVEDGAPHLLVERKGPRSVFVHGPAAELARWAAPLLEPFVHEDVPASSRRHLARWLRRVEHTLFQGPAIWSVTGVDEPLDSADLAAWLHAHSPDSRMGVGNIADGTAELLGARTSRGGLTVTGRHHATP</sequence>
<evidence type="ECO:0000313" key="1">
    <source>
        <dbReference type="EMBL" id="MPY60605.1"/>
    </source>
</evidence>
<dbReference type="AlphaFoldDB" id="A0A5N8XPV3"/>
<organism evidence="1 2">
    <name type="scientific">Streptomyces spongiae</name>
    <dbReference type="NCBI Taxonomy" id="565072"/>
    <lineage>
        <taxon>Bacteria</taxon>
        <taxon>Bacillati</taxon>
        <taxon>Actinomycetota</taxon>
        <taxon>Actinomycetes</taxon>
        <taxon>Kitasatosporales</taxon>
        <taxon>Streptomycetaceae</taxon>
        <taxon>Streptomyces</taxon>
    </lineage>
</organism>
<dbReference type="EMBL" id="VJZC01000226">
    <property type="protein sequence ID" value="MPY60605.1"/>
    <property type="molecule type" value="Genomic_DNA"/>
</dbReference>
<reference evidence="1 2" key="1">
    <citation type="submission" date="2019-07" db="EMBL/GenBank/DDBJ databases">
        <title>New species of Amycolatopsis and Streptomyces.</title>
        <authorList>
            <person name="Duangmal K."/>
            <person name="Teo W.F.A."/>
            <person name="Lipun K."/>
        </authorList>
    </citation>
    <scope>NUCLEOTIDE SEQUENCE [LARGE SCALE GENOMIC DNA]</scope>
    <source>
        <strain evidence="1 2">NBRC 106415</strain>
    </source>
</reference>
<proteinExistence type="predicted"/>
<dbReference type="Proteomes" id="UP000400924">
    <property type="component" value="Unassembled WGS sequence"/>
</dbReference>
<protein>
    <submittedName>
        <fullName evidence="1">Uncharacterized protein</fullName>
    </submittedName>
</protein>